<feature type="domain" description="N-acetyltransferase" evidence="1">
    <location>
        <begin position="13"/>
        <end position="147"/>
    </location>
</feature>
<proteinExistence type="predicted"/>
<reference evidence="4" key="1">
    <citation type="submission" date="2017-02" db="UniProtKB">
        <authorList>
            <consortium name="WormBaseParasite"/>
        </authorList>
    </citation>
    <scope>IDENTIFICATION</scope>
</reference>
<name>A0A0N4Y064_NIPBR</name>
<dbReference type="WBParaSite" id="NBR_0000888301-mRNA-1">
    <property type="protein sequence ID" value="NBR_0000888301-mRNA-1"/>
    <property type="gene ID" value="NBR_0000888301"/>
</dbReference>
<organism evidence="4">
    <name type="scientific">Nippostrongylus brasiliensis</name>
    <name type="common">Rat hookworm</name>
    <dbReference type="NCBI Taxonomy" id="27835"/>
    <lineage>
        <taxon>Eukaryota</taxon>
        <taxon>Metazoa</taxon>
        <taxon>Ecdysozoa</taxon>
        <taxon>Nematoda</taxon>
        <taxon>Chromadorea</taxon>
        <taxon>Rhabditida</taxon>
        <taxon>Rhabditina</taxon>
        <taxon>Rhabditomorpha</taxon>
        <taxon>Strongyloidea</taxon>
        <taxon>Heligmosomidae</taxon>
        <taxon>Nippostrongylus</taxon>
    </lineage>
</organism>
<dbReference type="Proteomes" id="UP000271162">
    <property type="component" value="Unassembled WGS sequence"/>
</dbReference>
<dbReference type="PROSITE" id="PS51186">
    <property type="entry name" value="GNAT"/>
    <property type="match status" value="1"/>
</dbReference>
<dbReference type="AlphaFoldDB" id="A0A0N4Y064"/>
<dbReference type="OrthoDB" id="5782930at2759"/>
<dbReference type="STRING" id="27835.A0A0N4Y064"/>
<protein>
    <submittedName>
        <fullName evidence="4">N-acetyltransferase domain-containing protein</fullName>
    </submittedName>
</protein>
<evidence type="ECO:0000313" key="3">
    <source>
        <dbReference type="Proteomes" id="UP000271162"/>
    </source>
</evidence>
<dbReference type="PANTHER" id="PTHR47237:SF1">
    <property type="entry name" value="SLL0310 PROTEIN"/>
    <property type="match status" value="1"/>
</dbReference>
<dbReference type="InterPro" id="IPR052729">
    <property type="entry name" value="Acyl/Acetyltrans_Enzymes"/>
</dbReference>
<dbReference type="InterPro" id="IPR016181">
    <property type="entry name" value="Acyl_CoA_acyltransferase"/>
</dbReference>
<accession>A0A0N4Y064</accession>
<reference evidence="2 3" key="2">
    <citation type="submission" date="2018-11" db="EMBL/GenBank/DDBJ databases">
        <authorList>
            <consortium name="Pathogen Informatics"/>
        </authorList>
    </citation>
    <scope>NUCLEOTIDE SEQUENCE [LARGE SCALE GENOMIC DNA]</scope>
</reference>
<dbReference type="Pfam" id="PF18014">
    <property type="entry name" value="Acetyltransf_18"/>
    <property type="match status" value="1"/>
</dbReference>
<gene>
    <name evidence="2" type="ORF">NBR_LOCUS8884</name>
</gene>
<evidence type="ECO:0000259" key="1">
    <source>
        <dbReference type="PROSITE" id="PS51186"/>
    </source>
</evidence>
<dbReference type="InterPro" id="IPR000182">
    <property type="entry name" value="GNAT_dom"/>
</dbReference>
<evidence type="ECO:0000313" key="2">
    <source>
        <dbReference type="EMBL" id="VDL72473.1"/>
    </source>
</evidence>
<dbReference type="GO" id="GO:0016747">
    <property type="term" value="F:acyltransferase activity, transferring groups other than amino-acyl groups"/>
    <property type="evidence" value="ECO:0007669"/>
    <property type="project" value="InterPro"/>
</dbReference>
<dbReference type="PANTHER" id="PTHR47237">
    <property type="entry name" value="SLL0310 PROTEIN"/>
    <property type="match status" value="1"/>
</dbReference>
<dbReference type="EMBL" id="UYSL01020062">
    <property type="protein sequence ID" value="VDL72473.1"/>
    <property type="molecule type" value="Genomic_DNA"/>
</dbReference>
<dbReference type="InterPro" id="IPR041496">
    <property type="entry name" value="YitH/HolE_GNAT"/>
</dbReference>
<dbReference type="SUPFAM" id="SSF55729">
    <property type="entry name" value="Acyl-CoA N-acyltransferases (Nat)"/>
    <property type="match status" value="1"/>
</dbReference>
<evidence type="ECO:0000313" key="4">
    <source>
        <dbReference type="WBParaSite" id="NBR_0000888301-mRNA-1"/>
    </source>
</evidence>
<dbReference type="Gene3D" id="3.40.630.90">
    <property type="match status" value="1"/>
</dbReference>
<keyword evidence="3" id="KW-1185">Reference proteome</keyword>
<sequence>MQQVTPLAEDDIKIVRYATPEMWDQMRDLVRQQGWYSQDEAVWNLLPEMKNVYPIFALNKRDNTVLGGVTLVETDVVFGAFYVMRPDLRGLGVGMKMMVHLVEMIDAPSRVKPVLARGVKDMIGKYSGPPFYAIHHAEMYAFSLPRQELLSMFPSSGSTFVPVSFKDMSDDQFHKVCEFDTLVSGRKRESFLKDYHSLFFTRGIALLDGNGDVHGMVGAVPLIADSQKFKIGPLFAKSQEDACYLIKCILHLIPNPDAKFVLNISTNTAGDWILQKCREANIPLTFAGTVANSTYNKIIYKDPCNEQLMFAPMNCPIFFDR</sequence>